<comment type="caution">
    <text evidence="3">Lacks conserved residue(s) required for the propagation of feature annotation.</text>
</comment>
<evidence type="ECO:0000313" key="5">
    <source>
        <dbReference type="Proteomes" id="UP000824120"/>
    </source>
</evidence>
<accession>A0A9J5X437</accession>
<dbReference type="InterPro" id="IPR005202">
    <property type="entry name" value="TF_GRAS"/>
</dbReference>
<dbReference type="OrthoDB" id="770224at2759"/>
<dbReference type="AlphaFoldDB" id="A0A9J5X437"/>
<keyword evidence="5" id="KW-1185">Reference proteome</keyword>
<evidence type="ECO:0000256" key="3">
    <source>
        <dbReference type="PROSITE-ProRule" id="PRU01191"/>
    </source>
</evidence>
<protein>
    <submittedName>
        <fullName evidence="4">Uncharacterized protein</fullName>
    </submittedName>
</protein>
<dbReference type="EMBL" id="JACXVP010000010">
    <property type="protein sequence ID" value="KAG5582511.1"/>
    <property type="molecule type" value="Genomic_DNA"/>
</dbReference>
<sequence>MAEQEANHNGSVFMNRTNETWHYYSTMFDLLENSEWTKRNTLALEIAEQVQPGSPGFKYVQTRNLLLALITNEEGYRVEVKDGRLMLSWHSRPLITTSAWRLLCSCPDHLPHLAESLNNARTMIYPLRRRDASSHIAMVLEKEHKRLLTQKSIIEKRKEEH</sequence>
<comment type="similarity">
    <text evidence="3">Belongs to the GRAS family.</text>
</comment>
<proteinExistence type="inferred from homology"/>
<evidence type="ECO:0000313" key="4">
    <source>
        <dbReference type="EMBL" id="KAG5582511.1"/>
    </source>
</evidence>
<evidence type="ECO:0000256" key="1">
    <source>
        <dbReference type="ARBA" id="ARBA00023015"/>
    </source>
</evidence>
<keyword evidence="1" id="KW-0805">Transcription regulation</keyword>
<reference evidence="4 5" key="1">
    <citation type="submission" date="2020-09" db="EMBL/GenBank/DDBJ databases">
        <title>De no assembly of potato wild relative species, Solanum commersonii.</title>
        <authorList>
            <person name="Cho K."/>
        </authorList>
    </citation>
    <scope>NUCLEOTIDE SEQUENCE [LARGE SCALE GENOMIC DNA]</scope>
    <source>
        <strain evidence="4">LZ3.2</strain>
        <tissue evidence="4">Leaf</tissue>
    </source>
</reference>
<dbReference type="Pfam" id="PF03514">
    <property type="entry name" value="GRAS"/>
    <property type="match status" value="1"/>
</dbReference>
<dbReference type="Proteomes" id="UP000824120">
    <property type="component" value="Chromosome 10"/>
</dbReference>
<name>A0A9J5X437_SOLCO</name>
<dbReference type="PROSITE" id="PS50985">
    <property type="entry name" value="GRAS"/>
    <property type="match status" value="1"/>
</dbReference>
<keyword evidence="2" id="KW-0804">Transcription</keyword>
<evidence type="ECO:0000256" key="2">
    <source>
        <dbReference type="ARBA" id="ARBA00023163"/>
    </source>
</evidence>
<organism evidence="4 5">
    <name type="scientific">Solanum commersonii</name>
    <name type="common">Commerson's wild potato</name>
    <name type="synonym">Commerson's nightshade</name>
    <dbReference type="NCBI Taxonomy" id="4109"/>
    <lineage>
        <taxon>Eukaryota</taxon>
        <taxon>Viridiplantae</taxon>
        <taxon>Streptophyta</taxon>
        <taxon>Embryophyta</taxon>
        <taxon>Tracheophyta</taxon>
        <taxon>Spermatophyta</taxon>
        <taxon>Magnoliopsida</taxon>
        <taxon>eudicotyledons</taxon>
        <taxon>Gunneridae</taxon>
        <taxon>Pentapetalae</taxon>
        <taxon>asterids</taxon>
        <taxon>lamiids</taxon>
        <taxon>Solanales</taxon>
        <taxon>Solanaceae</taxon>
        <taxon>Solanoideae</taxon>
        <taxon>Solaneae</taxon>
        <taxon>Solanum</taxon>
    </lineage>
</organism>
<feature type="region of interest" description="SAW" evidence="3">
    <location>
        <begin position="28"/>
        <end position="101"/>
    </location>
</feature>
<comment type="caution">
    <text evidence="4">The sequence shown here is derived from an EMBL/GenBank/DDBJ whole genome shotgun (WGS) entry which is preliminary data.</text>
</comment>
<gene>
    <name evidence="4" type="ORF">H5410_053138</name>
</gene>